<dbReference type="Proteomes" id="UP000032430">
    <property type="component" value="Chromosome I"/>
</dbReference>
<organism evidence="2 3">
    <name type="scientific">Legionella fallonii LLAP-10</name>
    <dbReference type="NCBI Taxonomy" id="1212491"/>
    <lineage>
        <taxon>Bacteria</taxon>
        <taxon>Pseudomonadati</taxon>
        <taxon>Pseudomonadota</taxon>
        <taxon>Gammaproteobacteria</taxon>
        <taxon>Legionellales</taxon>
        <taxon>Legionellaceae</taxon>
        <taxon>Legionella</taxon>
    </lineage>
</organism>
<dbReference type="InterPro" id="IPR036429">
    <property type="entry name" value="SpoA-like_sf"/>
</dbReference>
<dbReference type="HOGENOM" id="CLU_1165348_0_0_6"/>
<evidence type="ECO:0000259" key="1">
    <source>
        <dbReference type="Pfam" id="PF01052"/>
    </source>
</evidence>
<gene>
    <name evidence="2" type="ORF">LFA_2067</name>
</gene>
<evidence type="ECO:0000313" key="3">
    <source>
        <dbReference type="Proteomes" id="UP000032430"/>
    </source>
</evidence>
<feature type="domain" description="Flagellar motor switch protein FliN-like C-terminal" evidence="1">
    <location>
        <begin position="172"/>
        <end position="233"/>
    </location>
</feature>
<name>A0A098G4R0_9GAMM</name>
<proteinExistence type="predicted"/>
<dbReference type="AlphaFoldDB" id="A0A098G4R0"/>
<dbReference type="InterPro" id="IPR001543">
    <property type="entry name" value="FliN-like_C"/>
</dbReference>
<dbReference type="KEGG" id="lfa:LFA_2067"/>
<dbReference type="OrthoDB" id="5653393at2"/>
<accession>A0A098G4R0</accession>
<keyword evidence="3" id="KW-1185">Reference proteome</keyword>
<dbReference type="Pfam" id="PF01052">
    <property type="entry name" value="FliMN_C"/>
    <property type="match status" value="1"/>
</dbReference>
<sequence length="236" mass="26709">MIKPFRLISSSEMAQFKAHFAQVLDDWNAEYAMTPLALSITAPPHDYIAHDGLTIFNENNHLAIVEEHYLSVFNQTLFSENHSCFNAISQKLMLMLVSRLLKIEECSITETIQSSPSWFYKGSTCLFLTLHAHHNNVTFILNPAWVYQHLSPYQKATHDLCFLDDALAEEALKVEVTLLPFNLPIEHLLTIQVGDVLVTDHPTSTPLQVIHQGELLTQADLGQSSQQKSILLKRSL</sequence>
<dbReference type="STRING" id="1212491.LFA_2067"/>
<dbReference type="RefSeq" id="WP_045095952.1">
    <property type="nucleotide sequence ID" value="NZ_LN614827.1"/>
</dbReference>
<dbReference type="SUPFAM" id="SSF101801">
    <property type="entry name" value="Surface presentation of antigens (SPOA)"/>
    <property type="match status" value="1"/>
</dbReference>
<reference evidence="3" key="1">
    <citation type="submission" date="2014-09" db="EMBL/GenBank/DDBJ databases">
        <authorList>
            <person name="Gomez-Valero L."/>
        </authorList>
    </citation>
    <scope>NUCLEOTIDE SEQUENCE [LARGE SCALE GENOMIC DNA]</scope>
    <source>
        <strain evidence="3">ATCC700992</strain>
    </source>
</reference>
<evidence type="ECO:0000313" key="2">
    <source>
        <dbReference type="EMBL" id="CEG57452.1"/>
    </source>
</evidence>
<protein>
    <recommendedName>
        <fullName evidence="1">Flagellar motor switch protein FliN-like C-terminal domain-containing protein</fullName>
    </recommendedName>
</protein>
<dbReference type="Gene3D" id="2.30.330.10">
    <property type="entry name" value="SpoA-like"/>
    <property type="match status" value="1"/>
</dbReference>
<dbReference type="EMBL" id="LN614827">
    <property type="protein sequence ID" value="CEG57452.1"/>
    <property type="molecule type" value="Genomic_DNA"/>
</dbReference>